<name>A0A8H6MC51_9AGAR</name>
<sequence length="315" mass="36573">MSAVEDEGPWTVEKQVFSLTLDRKTLEEESCRLLHDSERLWGFIDIGNMKRLALRRAEELCDTESVWHLQGVLTLINLPPFYSNGRPRDNIPIRCLRQGLRLHGLDTEAFERAFQAIMDIATLFERTVPTMNPPDFINRDEHGMFIDVSNRYFSTRRDYRGGEPAGFSLDVDPTGALAKMEDDNYYHGEENVVRYFERVVNKLTRSAKMVAVPPVTFKEGDVVELQLTFMLVPLKNSEWKLAPILRCITLLDGQFAQKRIREKFNLKTNKTAQIQKKGLKRRWGVDIDHTYVEEEETTRAKLGRMEVESRGREDM</sequence>
<protein>
    <submittedName>
        <fullName evidence="1">Uncharacterized protein</fullName>
    </submittedName>
</protein>
<accession>A0A8H6MC51</accession>
<dbReference type="AlphaFoldDB" id="A0A8H6MC51"/>
<organism evidence="1 2">
    <name type="scientific">Ephemerocybe angulata</name>
    <dbReference type="NCBI Taxonomy" id="980116"/>
    <lineage>
        <taxon>Eukaryota</taxon>
        <taxon>Fungi</taxon>
        <taxon>Dikarya</taxon>
        <taxon>Basidiomycota</taxon>
        <taxon>Agaricomycotina</taxon>
        <taxon>Agaricomycetes</taxon>
        <taxon>Agaricomycetidae</taxon>
        <taxon>Agaricales</taxon>
        <taxon>Agaricineae</taxon>
        <taxon>Psathyrellaceae</taxon>
        <taxon>Ephemerocybe</taxon>
    </lineage>
</organism>
<gene>
    <name evidence="1" type="ORF">DFP72DRAFT_988566</name>
</gene>
<comment type="caution">
    <text evidence="1">The sequence shown here is derived from an EMBL/GenBank/DDBJ whole genome shotgun (WGS) entry which is preliminary data.</text>
</comment>
<reference evidence="1 2" key="1">
    <citation type="submission" date="2020-07" db="EMBL/GenBank/DDBJ databases">
        <title>Comparative genomics of pyrophilous fungi reveals a link between fire events and developmental genes.</title>
        <authorList>
            <consortium name="DOE Joint Genome Institute"/>
            <person name="Steindorff A.S."/>
            <person name="Carver A."/>
            <person name="Calhoun S."/>
            <person name="Stillman K."/>
            <person name="Liu H."/>
            <person name="Lipzen A."/>
            <person name="Pangilinan J."/>
            <person name="Labutti K."/>
            <person name="Bruns T.D."/>
            <person name="Grigoriev I.V."/>
        </authorList>
    </citation>
    <scope>NUCLEOTIDE SEQUENCE [LARGE SCALE GENOMIC DNA]</scope>
    <source>
        <strain evidence="1 2">CBS 144469</strain>
    </source>
</reference>
<evidence type="ECO:0000313" key="2">
    <source>
        <dbReference type="Proteomes" id="UP000521943"/>
    </source>
</evidence>
<proteinExistence type="predicted"/>
<dbReference type="OrthoDB" id="3067373at2759"/>
<evidence type="ECO:0000313" key="1">
    <source>
        <dbReference type="EMBL" id="KAF6759696.1"/>
    </source>
</evidence>
<dbReference type="Proteomes" id="UP000521943">
    <property type="component" value="Unassembled WGS sequence"/>
</dbReference>
<dbReference type="EMBL" id="JACGCI010000014">
    <property type="protein sequence ID" value="KAF6759696.1"/>
    <property type="molecule type" value="Genomic_DNA"/>
</dbReference>
<keyword evidence="2" id="KW-1185">Reference proteome</keyword>